<sequence>MSIFTLIIPVIVVLLVISLLMMSYVKAPPDTAYVISGIKRRVIIGKAGIKIPFLERVDKLDLKMMSVDVKTGESVPTNNFIDVMVDGAVKIKIGSSPEAILLASENFLNQSTDSIIPQVKDVLEGNVREIIGSLDLKDMLTDRKSFSEKVQENAVPDLKRMGLEIISFNIQSIRDQAGVIEDLGTENKSQIKKGAAIARANAEKEVAIAESEAAKIANDARIKADLEIAQKNTDLDIRKAELKRQSDLTKAQADAAYQIEQEEQRKTIETKTQEANIIKQVKEIELAAKEVEVREQRLKAEINKTADAERYQRIQKAEAELFEKQKDAEAKLFIATKDAEANRLAAEADRYAKEQEAAAIEARGFAEAAAIKAKGLAEAAGIDAKAEAMKKFSDAAIMEMYFNALPEVARNVAAPLNNVDRITMYGDGNSTKMVKDIVNTMSQVTEGISESTGINLQSLISGFLGGKMATPTETPTITVSTTTAAADSEPFSPDLSTELMAQIQPVPSETSTVDPEDEV</sequence>
<feature type="transmembrane region" description="Helical" evidence="5">
    <location>
        <begin position="6"/>
        <end position="25"/>
    </location>
</feature>
<evidence type="ECO:0000256" key="5">
    <source>
        <dbReference type="SAM" id="Phobius"/>
    </source>
</evidence>
<feature type="coiled-coil region" evidence="4">
    <location>
        <begin position="281"/>
        <end position="308"/>
    </location>
</feature>
<feature type="domain" description="Band 7" evidence="6">
    <location>
        <begin position="22"/>
        <end position="187"/>
    </location>
</feature>
<dbReference type="Pfam" id="PF01145">
    <property type="entry name" value="Band_7"/>
    <property type="match status" value="1"/>
</dbReference>
<dbReference type="PANTHER" id="PTHR13806">
    <property type="entry name" value="FLOTILLIN-RELATED"/>
    <property type="match status" value="1"/>
</dbReference>
<comment type="similarity">
    <text evidence="2">Belongs to the band 7/mec-2 family. Flotillin subfamily.</text>
</comment>
<keyword evidence="5" id="KW-1133">Transmembrane helix</keyword>
<evidence type="ECO:0000259" key="6">
    <source>
        <dbReference type="SMART" id="SM00244"/>
    </source>
</evidence>
<dbReference type="RefSeq" id="WP_242871551.1">
    <property type="nucleotide sequence ID" value="NZ_LKEU01000010.1"/>
</dbReference>
<protein>
    <submittedName>
        <fullName evidence="7">Inner membrane protein YqiK</fullName>
    </submittedName>
</protein>
<evidence type="ECO:0000256" key="4">
    <source>
        <dbReference type="SAM" id="Coils"/>
    </source>
</evidence>
<evidence type="ECO:0000256" key="3">
    <source>
        <dbReference type="ARBA" id="ARBA00023136"/>
    </source>
</evidence>
<evidence type="ECO:0000313" key="8">
    <source>
        <dbReference type="Proteomes" id="UP000176244"/>
    </source>
</evidence>
<organism evidence="7 8">
    <name type="scientific">Acetobacterium wieringae</name>
    <dbReference type="NCBI Taxonomy" id="52694"/>
    <lineage>
        <taxon>Bacteria</taxon>
        <taxon>Bacillati</taxon>
        <taxon>Bacillota</taxon>
        <taxon>Clostridia</taxon>
        <taxon>Eubacteriales</taxon>
        <taxon>Eubacteriaceae</taxon>
        <taxon>Acetobacterium</taxon>
    </lineage>
</organism>
<dbReference type="STRING" id="52694.ACWI_01000"/>
<keyword evidence="4" id="KW-0175">Coiled coil</keyword>
<dbReference type="AlphaFoldDB" id="A0A1F2PN07"/>
<dbReference type="GO" id="GO:0072659">
    <property type="term" value="P:protein localization to plasma membrane"/>
    <property type="evidence" value="ECO:0007669"/>
    <property type="project" value="TreeGrafter"/>
</dbReference>
<keyword evidence="5" id="KW-0812">Transmembrane</keyword>
<evidence type="ECO:0000256" key="2">
    <source>
        <dbReference type="ARBA" id="ARBA00007161"/>
    </source>
</evidence>
<evidence type="ECO:0000256" key="1">
    <source>
        <dbReference type="ARBA" id="ARBA00004370"/>
    </source>
</evidence>
<dbReference type="CDD" id="cd03399">
    <property type="entry name" value="SPFH_flotillin"/>
    <property type="match status" value="1"/>
</dbReference>
<dbReference type="InterPro" id="IPR036013">
    <property type="entry name" value="Band_7/SPFH_dom_sf"/>
</dbReference>
<proteinExistence type="inferred from homology"/>
<dbReference type="Proteomes" id="UP000176244">
    <property type="component" value="Unassembled WGS sequence"/>
</dbReference>
<dbReference type="InterPro" id="IPR031905">
    <property type="entry name" value="Flotillin_C"/>
</dbReference>
<reference evidence="7 8" key="1">
    <citation type="submission" date="2015-09" db="EMBL/GenBank/DDBJ databases">
        <title>Genome sequence of Acetobacterium wieringae DSM 1911.</title>
        <authorList>
            <person name="Poehlein A."/>
            <person name="Bengelsdorf F.R."/>
            <person name="Schiel-Bengelsdorf B."/>
            <person name="Duerre P."/>
            <person name="Daniel R."/>
        </authorList>
    </citation>
    <scope>NUCLEOTIDE SEQUENCE [LARGE SCALE GENOMIC DNA]</scope>
    <source>
        <strain evidence="7 8">DSM 1911</strain>
    </source>
</reference>
<gene>
    <name evidence="7" type="primary">yqiK</name>
    <name evidence="7" type="ORF">ACWI_01000</name>
</gene>
<dbReference type="InterPro" id="IPR001107">
    <property type="entry name" value="Band_7"/>
</dbReference>
<comment type="subcellular location">
    <subcellularLocation>
        <location evidence="1">Membrane</location>
    </subcellularLocation>
</comment>
<accession>A0A1F2PN07</accession>
<comment type="caution">
    <text evidence="7">The sequence shown here is derived from an EMBL/GenBank/DDBJ whole genome shotgun (WGS) entry which is preliminary data.</text>
</comment>
<dbReference type="SUPFAM" id="SSF117892">
    <property type="entry name" value="Band 7/SPFH domain"/>
    <property type="match status" value="1"/>
</dbReference>
<dbReference type="Gene3D" id="3.30.479.30">
    <property type="entry name" value="Band 7 domain"/>
    <property type="match status" value="1"/>
</dbReference>
<keyword evidence="3 5" id="KW-0472">Membrane</keyword>
<dbReference type="GO" id="GO:0005886">
    <property type="term" value="C:plasma membrane"/>
    <property type="evidence" value="ECO:0007669"/>
    <property type="project" value="TreeGrafter"/>
</dbReference>
<dbReference type="InterPro" id="IPR027705">
    <property type="entry name" value="Flotillin_fam"/>
</dbReference>
<name>A0A1F2PN07_9FIRM</name>
<dbReference type="SMART" id="SM00244">
    <property type="entry name" value="PHB"/>
    <property type="match status" value="1"/>
</dbReference>
<dbReference type="PANTHER" id="PTHR13806:SF46">
    <property type="entry name" value="FLOTILLIN-1-RELATED"/>
    <property type="match status" value="1"/>
</dbReference>
<dbReference type="GO" id="GO:0002020">
    <property type="term" value="F:protease binding"/>
    <property type="evidence" value="ECO:0007669"/>
    <property type="project" value="TreeGrafter"/>
</dbReference>
<dbReference type="EMBL" id="LKEU01000010">
    <property type="protein sequence ID" value="OFV72194.1"/>
    <property type="molecule type" value="Genomic_DNA"/>
</dbReference>
<evidence type="ECO:0000313" key="7">
    <source>
        <dbReference type="EMBL" id="OFV72194.1"/>
    </source>
</evidence>
<dbReference type="Pfam" id="PF15975">
    <property type="entry name" value="Flot"/>
    <property type="match status" value="1"/>
</dbReference>